<proteinExistence type="predicted"/>
<organism evidence="1 2">
    <name type="scientific">Naganishia cerealis</name>
    <dbReference type="NCBI Taxonomy" id="610337"/>
    <lineage>
        <taxon>Eukaryota</taxon>
        <taxon>Fungi</taxon>
        <taxon>Dikarya</taxon>
        <taxon>Basidiomycota</taxon>
        <taxon>Agaricomycotina</taxon>
        <taxon>Tremellomycetes</taxon>
        <taxon>Filobasidiales</taxon>
        <taxon>Filobasidiaceae</taxon>
        <taxon>Naganishia</taxon>
    </lineage>
</organism>
<name>A0ACC2VFB8_9TREE</name>
<reference evidence="1" key="1">
    <citation type="submission" date="2023-04" db="EMBL/GenBank/DDBJ databases">
        <title>Draft Genome sequencing of Naganishia species isolated from polar environments using Oxford Nanopore Technology.</title>
        <authorList>
            <person name="Leo P."/>
            <person name="Venkateswaran K."/>
        </authorList>
    </citation>
    <scope>NUCLEOTIDE SEQUENCE</scope>
    <source>
        <strain evidence="1">MNA-CCFEE 5261</strain>
    </source>
</reference>
<protein>
    <submittedName>
        <fullName evidence="1">Uncharacterized protein</fullName>
    </submittedName>
</protein>
<evidence type="ECO:0000313" key="1">
    <source>
        <dbReference type="EMBL" id="KAJ9097531.1"/>
    </source>
</evidence>
<comment type="caution">
    <text evidence="1">The sequence shown here is derived from an EMBL/GenBank/DDBJ whole genome shotgun (WGS) entry which is preliminary data.</text>
</comment>
<accession>A0ACC2VFB8</accession>
<evidence type="ECO:0000313" key="2">
    <source>
        <dbReference type="Proteomes" id="UP001241377"/>
    </source>
</evidence>
<gene>
    <name evidence="1" type="ORF">QFC19_006705</name>
</gene>
<dbReference type="EMBL" id="JASBWR010000084">
    <property type="protein sequence ID" value="KAJ9097531.1"/>
    <property type="molecule type" value="Genomic_DNA"/>
</dbReference>
<dbReference type="Proteomes" id="UP001241377">
    <property type="component" value="Unassembled WGS sequence"/>
</dbReference>
<sequence length="728" mass="80417">MNPLRKPPFTTIEGVNPDNPISAQMEKIDQLNTLLLQEIDENFAKFHQIVTSHVLPEVKRFALASEPTREAATFWRSFFERAASVKLNAQGEYTNTTGLSEDVYGHSVHEGSHRQGNDDDKSYSRNYEYEDHEQTMERSRLDDHDLRYAAADDQDIEGEEDLSITSEDHSFLYGDQPMASSTPRASKIASKTKDTRDTKRAENPRYSDQSSTSTDADNSFFQQNSKGKDRSNPRHMENDDLSLASIHALKNIQIDDGPSPFEQLDRRLREESYSSDPLSEQRQPGDDYDQESADQTITRYQRGEDDELYDEDVSVILRPNRDAQGLEGFAAQSNGTPRRSTDTRHGKNEIGSPGWNGIADLRTTPLNVKLKRQLPTSAMSKPEFNLPRAGPSAKLSSSSQVSSANDILPSDLTADSVTSSSFGITNMSPPVTTNFGNTITRRNLEKTPAKEAVKLVIDDLMRGIGGGYSPSPVMEADAAFAKYGYGFDGIGTGRTSGTPSKSMGKRGQMLDQLSKRAVDRPIDTREMDNFAAPTQYPQFDNSRNPGPDTSTVGMPREHYQQQADSSYTYDAQSLLEQSFAGHGMGDDSLEVDRDMQLPEGYDDPTILLGGRPYPPNNADQHIPSPSPAHHRREAHHEHGDLLDAETTVDADTYHGGHRERDDQPTATLNTMMTTQSDLLRFSPAASDAASVFGGSRLAHGQPVRNGGFALLGADDIHTFHGGVSFVIV</sequence>
<keyword evidence="2" id="KW-1185">Reference proteome</keyword>